<dbReference type="OrthoDB" id="2688393at2759"/>
<evidence type="ECO:0000313" key="2">
    <source>
        <dbReference type="Proteomes" id="UP000076722"/>
    </source>
</evidence>
<evidence type="ECO:0000313" key="1">
    <source>
        <dbReference type="EMBL" id="KZS92063.1"/>
    </source>
</evidence>
<dbReference type="Pfam" id="PF18759">
    <property type="entry name" value="Plavaka"/>
    <property type="match status" value="1"/>
</dbReference>
<dbReference type="STRING" id="1314777.A0A164T454"/>
<accession>A0A164T454</accession>
<reference evidence="1 2" key="1">
    <citation type="journal article" date="2016" name="Mol. Biol. Evol.">
        <title>Comparative Genomics of Early-Diverging Mushroom-Forming Fungi Provides Insights into the Origins of Lignocellulose Decay Capabilities.</title>
        <authorList>
            <person name="Nagy L.G."/>
            <person name="Riley R."/>
            <person name="Tritt A."/>
            <person name="Adam C."/>
            <person name="Daum C."/>
            <person name="Floudas D."/>
            <person name="Sun H."/>
            <person name="Yadav J.S."/>
            <person name="Pangilinan J."/>
            <person name="Larsson K.H."/>
            <person name="Matsuura K."/>
            <person name="Barry K."/>
            <person name="Labutti K."/>
            <person name="Kuo R."/>
            <person name="Ohm R.A."/>
            <person name="Bhattacharya S.S."/>
            <person name="Shirouzu T."/>
            <person name="Yoshinaga Y."/>
            <person name="Martin F.M."/>
            <person name="Grigoriev I.V."/>
            <person name="Hibbett D.S."/>
        </authorList>
    </citation>
    <scope>NUCLEOTIDE SEQUENCE [LARGE SCALE GENOMIC DNA]</scope>
    <source>
        <strain evidence="1 2">HHB9708</strain>
    </source>
</reference>
<name>A0A164T454_9AGAM</name>
<dbReference type="InterPro" id="IPR041078">
    <property type="entry name" value="Plavaka"/>
</dbReference>
<proteinExistence type="predicted"/>
<organism evidence="1 2">
    <name type="scientific">Sistotremastrum niveocremeum HHB9708</name>
    <dbReference type="NCBI Taxonomy" id="1314777"/>
    <lineage>
        <taxon>Eukaryota</taxon>
        <taxon>Fungi</taxon>
        <taxon>Dikarya</taxon>
        <taxon>Basidiomycota</taxon>
        <taxon>Agaricomycotina</taxon>
        <taxon>Agaricomycetes</taxon>
        <taxon>Sistotremastrales</taxon>
        <taxon>Sistotremastraceae</taxon>
        <taxon>Sertulicium</taxon>
        <taxon>Sertulicium niveocremeum</taxon>
    </lineage>
</organism>
<sequence length="190" mass="22213">MRRRREEIEQELGPWGSFETAENWRVAEFLMTSGLSGSKRDEFLKLSAVRQHSIKALNGTHHYPQIQERLDLPFDDDTKLCEMIDDLPQSPDWHSRTLTIQGDALDDAGKIMKEEHTMYYRNPIECVQALLGSTHLRDHLEYEPVKKWLESQDAPRERVFDEMNTGDLWHELQVSTVLSSGHYEDCRLTI</sequence>
<gene>
    <name evidence="1" type="ORF">SISNIDRAFT_413415</name>
</gene>
<protein>
    <submittedName>
        <fullName evidence="1">Uncharacterized protein</fullName>
    </submittedName>
</protein>
<keyword evidence="2" id="KW-1185">Reference proteome</keyword>
<dbReference type="EMBL" id="KV419412">
    <property type="protein sequence ID" value="KZS92063.1"/>
    <property type="molecule type" value="Genomic_DNA"/>
</dbReference>
<dbReference type="Proteomes" id="UP000076722">
    <property type="component" value="Unassembled WGS sequence"/>
</dbReference>
<dbReference type="AlphaFoldDB" id="A0A164T454"/>